<dbReference type="InterPro" id="IPR006020">
    <property type="entry name" value="PTB/PI_dom"/>
</dbReference>
<sequence>LKNKITGDCKSGIVEEENNQDGKTSLVTWLGKIGTGSSGDVKKIRKAIESLLKENQEKINIIFDCQDLGVAVFENTSKKILFKHSYMQISSCGCTVNRPNHFAYIAEEPNEEQPEECFMCYIFYSPDTEKVDTLLNSIGQGFKRTHCAV</sequence>
<protein>
    <recommendedName>
        <fullName evidence="1">PID domain-containing protein</fullName>
    </recommendedName>
</protein>
<evidence type="ECO:0000259" key="1">
    <source>
        <dbReference type="PROSITE" id="PS01179"/>
    </source>
</evidence>
<feature type="domain" description="PID" evidence="1">
    <location>
        <begin position="69"/>
        <end position="142"/>
    </location>
</feature>
<dbReference type="EMBL" id="GEDC01026729">
    <property type="protein sequence ID" value="JAS10569.1"/>
    <property type="molecule type" value="Transcribed_RNA"/>
</dbReference>
<reference evidence="2" key="1">
    <citation type="submission" date="2015-12" db="EMBL/GenBank/DDBJ databases">
        <title>De novo transcriptome assembly of four potential Pierce s Disease insect vectors from Arizona vineyards.</title>
        <authorList>
            <person name="Tassone E.E."/>
        </authorList>
    </citation>
    <scope>NUCLEOTIDE SEQUENCE</scope>
</reference>
<name>A0A1B6CB62_9HEMI</name>
<gene>
    <name evidence="2" type="ORF">g.6812</name>
</gene>
<dbReference type="SUPFAM" id="SSF50729">
    <property type="entry name" value="PH domain-like"/>
    <property type="match status" value="1"/>
</dbReference>
<feature type="non-terminal residue" evidence="2">
    <location>
        <position position="1"/>
    </location>
</feature>
<dbReference type="InterPro" id="IPR011993">
    <property type="entry name" value="PH-like_dom_sf"/>
</dbReference>
<organism evidence="2">
    <name type="scientific">Clastoptera arizonana</name>
    <name type="common">Arizona spittle bug</name>
    <dbReference type="NCBI Taxonomy" id="38151"/>
    <lineage>
        <taxon>Eukaryota</taxon>
        <taxon>Metazoa</taxon>
        <taxon>Ecdysozoa</taxon>
        <taxon>Arthropoda</taxon>
        <taxon>Hexapoda</taxon>
        <taxon>Insecta</taxon>
        <taxon>Pterygota</taxon>
        <taxon>Neoptera</taxon>
        <taxon>Paraneoptera</taxon>
        <taxon>Hemiptera</taxon>
        <taxon>Auchenorrhyncha</taxon>
        <taxon>Cercopoidea</taxon>
        <taxon>Clastopteridae</taxon>
        <taxon>Clastoptera</taxon>
    </lineage>
</organism>
<evidence type="ECO:0000313" key="2">
    <source>
        <dbReference type="EMBL" id="JAS10569.1"/>
    </source>
</evidence>
<proteinExistence type="predicted"/>
<dbReference type="Gene3D" id="2.30.29.30">
    <property type="entry name" value="Pleckstrin-homology domain (PH domain)/Phosphotyrosine-binding domain (PTB)"/>
    <property type="match status" value="1"/>
</dbReference>
<accession>A0A1B6CB62</accession>
<dbReference type="AlphaFoldDB" id="A0A1B6CB62"/>
<dbReference type="Pfam" id="PF00640">
    <property type="entry name" value="PID"/>
    <property type="match status" value="1"/>
</dbReference>
<dbReference type="PROSITE" id="PS01179">
    <property type="entry name" value="PID"/>
    <property type="match status" value="1"/>
</dbReference>